<sequence>MDNKSDLFFFTILILVVISFIILNILRTFENHLIRKYKLKLL</sequence>
<organism evidence="2">
    <name type="scientific">viral metagenome</name>
    <dbReference type="NCBI Taxonomy" id="1070528"/>
    <lineage>
        <taxon>unclassified sequences</taxon>
        <taxon>metagenomes</taxon>
        <taxon>organismal metagenomes</taxon>
    </lineage>
</organism>
<feature type="transmembrane region" description="Helical" evidence="1">
    <location>
        <begin position="6"/>
        <end position="26"/>
    </location>
</feature>
<dbReference type="EMBL" id="MN740256">
    <property type="protein sequence ID" value="QHT96378.1"/>
    <property type="molecule type" value="Genomic_DNA"/>
</dbReference>
<dbReference type="AlphaFoldDB" id="A0A6C0IT52"/>
<protein>
    <submittedName>
        <fullName evidence="2">Uncharacterized protein</fullName>
    </submittedName>
</protein>
<reference evidence="2" key="1">
    <citation type="journal article" date="2020" name="Nature">
        <title>Giant virus diversity and host interactions through global metagenomics.</title>
        <authorList>
            <person name="Schulz F."/>
            <person name="Roux S."/>
            <person name="Paez-Espino D."/>
            <person name="Jungbluth S."/>
            <person name="Walsh D.A."/>
            <person name="Denef V.J."/>
            <person name="McMahon K.D."/>
            <person name="Konstantinidis K.T."/>
            <person name="Eloe-Fadrosh E.A."/>
            <person name="Kyrpides N.C."/>
            <person name="Woyke T."/>
        </authorList>
    </citation>
    <scope>NUCLEOTIDE SEQUENCE</scope>
    <source>
        <strain evidence="2">GVMAG-M-3300024302-11</strain>
    </source>
</reference>
<evidence type="ECO:0000256" key="1">
    <source>
        <dbReference type="SAM" id="Phobius"/>
    </source>
</evidence>
<keyword evidence="1" id="KW-0812">Transmembrane</keyword>
<proteinExistence type="predicted"/>
<evidence type="ECO:0000313" key="2">
    <source>
        <dbReference type="EMBL" id="QHT96378.1"/>
    </source>
</evidence>
<accession>A0A6C0IT52</accession>
<name>A0A6C0IT52_9ZZZZ</name>
<keyword evidence="1" id="KW-0472">Membrane</keyword>
<keyword evidence="1" id="KW-1133">Transmembrane helix</keyword>